<comment type="similarity">
    <text evidence="3">Belongs to the glycosyltransferase 11 family.</text>
</comment>
<dbReference type="InterPro" id="IPR002516">
    <property type="entry name" value="Glyco_trans_11"/>
</dbReference>
<feature type="transmembrane region" description="Helical" evidence="3">
    <location>
        <begin position="12"/>
        <end position="32"/>
    </location>
</feature>
<comment type="pathway">
    <text evidence="3">Protein modification; protein glycosylation.</text>
</comment>
<dbReference type="UniPathway" id="UPA00378"/>
<keyword evidence="3" id="KW-0472">Membrane</keyword>
<proteinExistence type="evidence at transcript level"/>
<dbReference type="GO" id="GO:0032580">
    <property type="term" value="C:Golgi cisterna membrane"/>
    <property type="evidence" value="ECO:0007669"/>
    <property type="project" value="UniProtKB-SubCell"/>
</dbReference>
<keyword evidence="2 3" id="KW-0808">Transferase</keyword>
<evidence type="ECO:0000256" key="3">
    <source>
        <dbReference type="RuleBase" id="RU363129"/>
    </source>
</evidence>
<evidence type="ECO:0000256" key="2">
    <source>
        <dbReference type="ARBA" id="ARBA00022679"/>
    </source>
</evidence>
<keyword evidence="1 3" id="KW-0328">Glycosyltransferase</keyword>
<keyword evidence="3" id="KW-0812">Transmembrane</keyword>
<evidence type="ECO:0000313" key="4">
    <source>
        <dbReference type="EMBL" id="LAB68798.1"/>
    </source>
</evidence>
<dbReference type="PANTHER" id="PTHR11927:SF9">
    <property type="entry name" value="L-FUCOSYLTRANSFERASE"/>
    <property type="match status" value="1"/>
</dbReference>
<keyword evidence="3" id="KW-0333">Golgi apparatus</keyword>
<keyword evidence="3" id="KW-1133">Transmembrane helix</keyword>
<dbReference type="Gene3D" id="3.40.50.11350">
    <property type="match status" value="1"/>
</dbReference>
<dbReference type="GO" id="GO:0008107">
    <property type="term" value="F:galactoside 2-alpha-L-fucosyltransferase activity"/>
    <property type="evidence" value="ECO:0007669"/>
    <property type="project" value="InterPro"/>
</dbReference>
<sequence>MEHHSRSRLTSIITTVLVLSILVVCLTLYDLVPTPTIYENLTEIEVQWRDSPDVFVTTTRLPQRGLKASERQALYKTIRALSGVSRVDAVNLLKLTIANTRLGINSTLSHLLEVKVKYHCKNCTRESPPSLPILALGANATLEYDETWNGFSLPLIGVSPSGRLGNIMGEYATIYALHKIFNVSAVLTSKQKHEFHGHFPYLSLPVIKIENTKKWTTLHRGNDYNYVALELAAAGLLGPKCFLQDDWPFEMQIFNTYRDDILREFAFSDQLILKADAILADERRLFNSTSPITFIGVHIRRGDYPKYMKSYSTKANLSYVKYLARAIEHYRGLHDNIIFIVASDDRPHARTLFMSLNHTKVFIADGTAFEDMCLLSRCNHSIITLGSFGFWTGYFSPGTTTYPDFMSTTSREYFLSRARYERAQIENFIALPYT</sequence>
<dbReference type="CDD" id="cd11301">
    <property type="entry name" value="Fut1_Fut2_like"/>
    <property type="match status" value="1"/>
</dbReference>
<evidence type="ECO:0000256" key="1">
    <source>
        <dbReference type="ARBA" id="ARBA00022676"/>
    </source>
</evidence>
<name>A0A2P2I439_9CRUS</name>
<accession>A0A2P2I439</accession>
<reference evidence="4" key="1">
    <citation type="journal article" date="2018" name="Biosci. Biotechnol. Biochem.">
        <title>Polysaccharide hydrolase of the hadal zone amphipods Hirondellea gigas.</title>
        <authorList>
            <person name="Kobayashi H."/>
            <person name="Nagahama T."/>
            <person name="Arai W."/>
            <person name="Sasagawa Y."/>
            <person name="Umeda M."/>
            <person name="Hayashi T."/>
            <person name="Nikaido I."/>
            <person name="Watanabe H."/>
            <person name="Oguri K."/>
            <person name="Kitazato H."/>
            <person name="Fujioka K."/>
            <person name="Kido Y."/>
            <person name="Takami H."/>
        </authorList>
    </citation>
    <scope>NUCLEOTIDE SEQUENCE</scope>
    <source>
        <tissue evidence="4">Whole body</tissue>
    </source>
</reference>
<comment type="subcellular location">
    <subcellularLocation>
        <location evidence="3">Golgi apparatus</location>
        <location evidence="3">Golgi stack membrane</location>
        <topology evidence="3">Single-pass type II membrane protein</topology>
    </subcellularLocation>
</comment>
<keyword evidence="3" id="KW-0735">Signal-anchor</keyword>
<keyword evidence="3" id="KW-0325">Glycoprotein</keyword>
<protein>
    <recommendedName>
        <fullName evidence="3">L-Fucosyltransferase</fullName>
        <ecNumber evidence="3">2.4.1.-</ecNumber>
    </recommendedName>
</protein>
<dbReference type="AlphaFoldDB" id="A0A2P2I439"/>
<dbReference type="PANTHER" id="PTHR11927">
    <property type="entry name" value="GALACTOSIDE 2-L-FUCOSYLTRANSFERASE"/>
    <property type="match status" value="1"/>
</dbReference>
<dbReference type="Pfam" id="PF01531">
    <property type="entry name" value="Glyco_transf_11"/>
    <property type="match status" value="1"/>
</dbReference>
<dbReference type="EMBL" id="IACF01003171">
    <property type="protein sequence ID" value="LAB68798.1"/>
    <property type="molecule type" value="mRNA"/>
</dbReference>
<dbReference type="GO" id="GO:0005975">
    <property type="term" value="P:carbohydrate metabolic process"/>
    <property type="evidence" value="ECO:0007669"/>
    <property type="project" value="InterPro"/>
</dbReference>
<organism evidence="4">
    <name type="scientific">Hirondellea gigas</name>
    <dbReference type="NCBI Taxonomy" id="1518452"/>
    <lineage>
        <taxon>Eukaryota</taxon>
        <taxon>Metazoa</taxon>
        <taxon>Ecdysozoa</taxon>
        <taxon>Arthropoda</taxon>
        <taxon>Crustacea</taxon>
        <taxon>Multicrustacea</taxon>
        <taxon>Malacostraca</taxon>
        <taxon>Eumalacostraca</taxon>
        <taxon>Peracarida</taxon>
        <taxon>Amphipoda</taxon>
        <taxon>Amphilochidea</taxon>
        <taxon>Lysianassida</taxon>
        <taxon>Lysianassidira</taxon>
        <taxon>Lysianassoidea</taxon>
        <taxon>Lysianassidae</taxon>
        <taxon>Hirondellea</taxon>
    </lineage>
</organism>
<dbReference type="EC" id="2.4.1.-" evidence="3"/>